<keyword evidence="2" id="KW-0812">Transmembrane</keyword>
<reference evidence="3" key="1">
    <citation type="submission" date="2023-05" db="EMBL/GenBank/DDBJ databases">
        <title>Nepenthes gracilis genome sequencing.</title>
        <authorList>
            <person name="Fukushima K."/>
        </authorList>
    </citation>
    <scope>NUCLEOTIDE SEQUENCE</scope>
    <source>
        <strain evidence="3">SING2019-196</strain>
    </source>
</reference>
<name>A0AAD3TF51_NEPGR</name>
<dbReference type="PANTHER" id="PTHR36353:SF1">
    <property type="entry name" value="TRANSMEMBRANE PROTEIN"/>
    <property type="match status" value="1"/>
</dbReference>
<keyword evidence="4" id="KW-1185">Reference proteome</keyword>
<evidence type="ECO:0000256" key="1">
    <source>
        <dbReference type="SAM" id="MobiDB-lite"/>
    </source>
</evidence>
<evidence type="ECO:0000313" key="4">
    <source>
        <dbReference type="Proteomes" id="UP001279734"/>
    </source>
</evidence>
<dbReference type="Proteomes" id="UP001279734">
    <property type="component" value="Unassembled WGS sequence"/>
</dbReference>
<feature type="compositionally biased region" description="Low complexity" evidence="1">
    <location>
        <begin position="1"/>
        <end position="10"/>
    </location>
</feature>
<organism evidence="3 4">
    <name type="scientific">Nepenthes gracilis</name>
    <name type="common">Slender pitcher plant</name>
    <dbReference type="NCBI Taxonomy" id="150966"/>
    <lineage>
        <taxon>Eukaryota</taxon>
        <taxon>Viridiplantae</taxon>
        <taxon>Streptophyta</taxon>
        <taxon>Embryophyta</taxon>
        <taxon>Tracheophyta</taxon>
        <taxon>Spermatophyta</taxon>
        <taxon>Magnoliopsida</taxon>
        <taxon>eudicotyledons</taxon>
        <taxon>Gunneridae</taxon>
        <taxon>Pentapetalae</taxon>
        <taxon>Caryophyllales</taxon>
        <taxon>Nepenthaceae</taxon>
        <taxon>Nepenthes</taxon>
    </lineage>
</organism>
<dbReference type="InterPro" id="IPR056715">
    <property type="entry name" value="DUF7813"/>
</dbReference>
<feature type="region of interest" description="Disordered" evidence="1">
    <location>
        <begin position="1"/>
        <end position="20"/>
    </location>
</feature>
<comment type="caution">
    <text evidence="3">The sequence shown here is derived from an EMBL/GenBank/DDBJ whole genome shotgun (WGS) entry which is preliminary data.</text>
</comment>
<keyword evidence="2" id="KW-0472">Membrane</keyword>
<dbReference type="PANTHER" id="PTHR36353">
    <property type="entry name" value="TRANSMEMBRANE PROTEIN"/>
    <property type="match status" value="1"/>
</dbReference>
<dbReference type="EMBL" id="BSYO01000035">
    <property type="protein sequence ID" value="GMH28773.1"/>
    <property type="molecule type" value="Genomic_DNA"/>
</dbReference>
<feature type="transmembrane region" description="Helical" evidence="2">
    <location>
        <begin position="28"/>
        <end position="47"/>
    </location>
</feature>
<keyword evidence="2" id="KW-1133">Transmembrane helix</keyword>
<protein>
    <submittedName>
        <fullName evidence="3">Uncharacterized protein</fullName>
    </submittedName>
</protein>
<proteinExistence type="predicted"/>
<gene>
    <name evidence="3" type="ORF">Nepgr_030616</name>
</gene>
<evidence type="ECO:0000313" key="3">
    <source>
        <dbReference type="EMBL" id="GMH28773.1"/>
    </source>
</evidence>
<dbReference type="AlphaFoldDB" id="A0AAD3TF51"/>
<dbReference type="Pfam" id="PF25105">
    <property type="entry name" value="DUF7813"/>
    <property type="match status" value="1"/>
</dbReference>
<accession>A0AAD3TF51</accession>
<evidence type="ECO:0000256" key="2">
    <source>
        <dbReference type="SAM" id="Phobius"/>
    </source>
</evidence>
<sequence length="188" mass="20872">MSSSNSNTSDDPPPPIDHRTTGQLLRQASLSFISLLPTCVFLSLLLFSFRTLLENGTVFVTSFIDRDPSLRSLLSRLDIAGKNIPSSRSLTGHPFATARHRPRRRPFLHLSRVGTVDDDFFSGDDDDGRSAFGSYRKAQMNDSFLALSNFDSKLGFSNFVVDNGIKFSEVVRTGISFKVDGFTREKAL</sequence>